<dbReference type="InterPro" id="IPR013786">
    <property type="entry name" value="AcylCoA_DH/ox_N"/>
</dbReference>
<evidence type="ECO:0000313" key="5">
    <source>
        <dbReference type="Proteomes" id="UP001152795"/>
    </source>
</evidence>
<dbReference type="SUPFAM" id="SSF56645">
    <property type="entry name" value="Acyl-CoA dehydrogenase NM domain-like"/>
    <property type="match status" value="1"/>
</dbReference>
<dbReference type="Pfam" id="PF02771">
    <property type="entry name" value="Acyl-CoA_dh_N"/>
    <property type="match status" value="1"/>
</dbReference>
<sequence length="162" mass="17202">GLDPAIAVTLMAHQSIGLKGILILGTEEQKTKYLPKLAMGENMAAFCLTEPSSGSDAASIQSRATLSPDGKHYILNGNKIWISNGGWADVFTVFARTNVTNENGEIEDKITAFVVERAFGGVSNGKPEDKMGIRGSNTCEVIFENTPIPVENVLGEVGGGFK</sequence>
<feature type="non-terminal residue" evidence="4">
    <location>
        <position position="1"/>
    </location>
</feature>
<evidence type="ECO:0000256" key="2">
    <source>
        <dbReference type="ARBA" id="ARBA00022630"/>
    </source>
</evidence>
<evidence type="ECO:0000256" key="1">
    <source>
        <dbReference type="ARBA" id="ARBA00001974"/>
    </source>
</evidence>
<comment type="cofactor">
    <cofactor evidence="1">
        <name>FAD</name>
        <dbReference type="ChEBI" id="CHEBI:57692"/>
    </cofactor>
</comment>
<dbReference type="Gene3D" id="1.10.540.10">
    <property type="entry name" value="Acyl-CoA dehydrogenase/oxidase, N-terminal domain"/>
    <property type="match status" value="1"/>
</dbReference>
<keyword evidence="3" id="KW-0274">FAD</keyword>
<dbReference type="InterPro" id="IPR006091">
    <property type="entry name" value="Acyl-CoA_Oxase/DH_mid-dom"/>
</dbReference>
<dbReference type="Pfam" id="PF02770">
    <property type="entry name" value="Acyl-CoA_dh_M"/>
    <property type="match status" value="1"/>
</dbReference>
<dbReference type="FunFam" id="2.40.110.10:FF:000006">
    <property type="entry name" value="very long-chain specific acyl-CoA dehydrogenase, mitochondrial"/>
    <property type="match status" value="1"/>
</dbReference>
<dbReference type="PANTHER" id="PTHR43884">
    <property type="entry name" value="ACYL-COA DEHYDROGENASE"/>
    <property type="match status" value="1"/>
</dbReference>
<accession>A0A6S7JJ17</accession>
<reference evidence="4" key="1">
    <citation type="submission" date="2020-04" db="EMBL/GenBank/DDBJ databases">
        <authorList>
            <person name="Alioto T."/>
            <person name="Alioto T."/>
            <person name="Gomez Garrido J."/>
        </authorList>
    </citation>
    <scope>NUCLEOTIDE SEQUENCE</scope>
    <source>
        <strain evidence="4">A484AB</strain>
    </source>
</reference>
<feature type="non-terminal residue" evidence="4">
    <location>
        <position position="162"/>
    </location>
</feature>
<dbReference type="InterPro" id="IPR009100">
    <property type="entry name" value="AcylCoA_DH/oxidase_NM_dom_sf"/>
</dbReference>
<dbReference type="Gene3D" id="2.40.110.10">
    <property type="entry name" value="Butyryl-CoA Dehydrogenase, subunit A, domain 2"/>
    <property type="match status" value="1"/>
</dbReference>
<gene>
    <name evidence="4" type="ORF">PACLA_8A012642</name>
</gene>
<dbReference type="InterPro" id="IPR006089">
    <property type="entry name" value="Acyl-CoA_DH_CS"/>
</dbReference>
<keyword evidence="5" id="KW-1185">Reference proteome</keyword>
<dbReference type="PANTHER" id="PTHR43884:SF9">
    <property type="entry name" value="COMPLEX I ASSEMBLY FACTOR ACAD9, MITOCHONDRIAL"/>
    <property type="match status" value="1"/>
</dbReference>
<comment type="caution">
    <text evidence="4">The sequence shown here is derived from an EMBL/GenBank/DDBJ whole genome shotgun (WGS) entry which is preliminary data.</text>
</comment>
<dbReference type="PROSITE" id="PS00072">
    <property type="entry name" value="ACYL_COA_DH_1"/>
    <property type="match status" value="1"/>
</dbReference>
<dbReference type="AlphaFoldDB" id="A0A6S7JJ17"/>
<evidence type="ECO:0000313" key="4">
    <source>
        <dbReference type="EMBL" id="CAB4032406.1"/>
    </source>
</evidence>
<dbReference type="Proteomes" id="UP001152795">
    <property type="component" value="Unassembled WGS sequence"/>
</dbReference>
<dbReference type="GO" id="GO:0003995">
    <property type="term" value="F:acyl-CoA dehydrogenase activity"/>
    <property type="evidence" value="ECO:0007669"/>
    <property type="project" value="InterPro"/>
</dbReference>
<organism evidence="4 5">
    <name type="scientific">Paramuricea clavata</name>
    <name type="common">Red gorgonian</name>
    <name type="synonym">Violescent sea-whip</name>
    <dbReference type="NCBI Taxonomy" id="317549"/>
    <lineage>
        <taxon>Eukaryota</taxon>
        <taxon>Metazoa</taxon>
        <taxon>Cnidaria</taxon>
        <taxon>Anthozoa</taxon>
        <taxon>Octocorallia</taxon>
        <taxon>Malacalcyonacea</taxon>
        <taxon>Plexauridae</taxon>
        <taxon>Paramuricea</taxon>
    </lineage>
</organism>
<evidence type="ECO:0000256" key="3">
    <source>
        <dbReference type="ARBA" id="ARBA00022827"/>
    </source>
</evidence>
<dbReference type="InterPro" id="IPR037069">
    <property type="entry name" value="AcylCoA_DH/ox_N_sf"/>
</dbReference>
<name>A0A6S7JJ17_PARCT</name>
<dbReference type="InterPro" id="IPR046373">
    <property type="entry name" value="Acyl-CoA_Oxase/DH_mid-dom_sf"/>
</dbReference>
<dbReference type="GO" id="GO:0050660">
    <property type="term" value="F:flavin adenine dinucleotide binding"/>
    <property type="evidence" value="ECO:0007669"/>
    <property type="project" value="InterPro"/>
</dbReference>
<keyword evidence="2" id="KW-0285">Flavoprotein</keyword>
<proteinExistence type="predicted"/>
<protein>
    <submittedName>
        <fullName evidence="4">Acyl- dehydrogenase family member 9, mitochondrial</fullName>
    </submittedName>
</protein>
<dbReference type="OrthoDB" id="2588832at2759"/>
<dbReference type="EMBL" id="CACRXK020018378">
    <property type="protein sequence ID" value="CAB4032406.1"/>
    <property type="molecule type" value="Genomic_DNA"/>
</dbReference>